<proteinExistence type="predicted"/>
<evidence type="ECO:0000313" key="2">
    <source>
        <dbReference type="Proteomes" id="UP000544095"/>
    </source>
</evidence>
<sequence length="231" mass="25764">MSMAANEISDQCFAEIIQFVGRPTDHPVDINSLSYALTSDNVDDFDLVTMNGVFFTVSAFPETLSMHPEPNKKPSTHSALVSLGIEPVSHITSCLEKDQSQPLPSLVLPTGQLQRRFAGVFGIPDLIDNDYFLVVDAAETSHAVWLIYDRYQRFDKEFNDVADPKITPLVFVELGKNFDPAQVFPSVKDWLEAYGKVSEANFQESVMKTGMVGEVRVMHTTREDLATLKSK</sequence>
<comment type="caution">
    <text evidence="1">The sequence shown here is derived from an EMBL/GenBank/DDBJ whole genome shotgun (WGS) entry which is preliminary data.</text>
</comment>
<reference evidence="1 2" key="1">
    <citation type="submission" date="2020-05" db="EMBL/GenBank/DDBJ databases">
        <title>Identification and distribution of gene clusters putatively required for synthesis of sphingolipid metabolism inhibitors in phylogenetically diverse species of the filamentous fungus Fusarium.</title>
        <authorList>
            <person name="Kim H.-S."/>
            <person name="Busman M."/>
            <person name="Brown D.W."/>
            <person name="Divon H."/>
            <person name="Uhlig S."/>
            <person name="Proctor R.H."/>
        </authorList>
    </citation>
    <scope>NUCLEOTIDE SEQUENCE [LARGE SCALE GENOMIC DNA]</scope>
    <source>
        <strain evidence="1 2">NRRL 25211</strain>
    </source>
</reference>
<evidence type="ECO:0000313" key="1">
    <source>
        <dbReference type="EMBL" id="KAF5578892.1"/>
    </source>
</evidence>
<protein>
    <submittedName>
        <fullName evidence="1">Uncharacterized protein</fullName>
    </submittedName>
</protein>
<dbReference type="EMBL" id="JAAOAR010000539">
    <property type="protein sequence ID" value="KAF5578892.1"/>
    <property type="molecule type" value="Genomic_DNA"/>
</dbReference>
<keyword evidence="2" id="KW-1185">Reference proteome</keyword>
<name>A0A8H5KS11_9HYPO</name>
<accession>A0A8H5KS11</accession>
<dbReference type="AlphaFoldDB" id="A0A8H5KS11"/>
<gene>
    <name evidence="1" type="ORF">FPANT_9818</name>
</gene>
<dbReference type="Proteomes" id="UP000544095">
    <property type="component" value="Unassembled WGS sequence"/>
</dbReference>
<organism evidence="1 2">
    <name type="scientific">Fusarium pseudoanthophilum</name>
    <dbReference type="NCBI Taxonomy" id="48495"/>
    <lineage>
        <taxon>Eukaryota</taxon>
        <taxon>Fungi</taxon>
        <taxon>Dikarya</taxon>
        <taxon>Ascomycota</taxon>
        <taxon>Pezizomycotina</taxon>
        <taxon>Sordariomycetes</taxon>
        <taxon>Hypocreomycetidae</taxon>
        <taxon>Hypocreales</taxon>
        <taxon>Nectriaceae</taxon>
        <taxon>Fusarium</taxon>
        <taxon>Fusarium fujikuroi species complex</taxon>
    </lineage>
</organism>